<protein>
    <submittedName>
        <fullName evidence="1">14483_t:CDS:1</fullName>
    </submittedName>
</protein>
<dbReference type="Proteomes" id="UP000789570">
    <property type="component" value="Unassembled WGS sequence"/>
</dbReference>
<keyword evidence="2" id="KW-1185">Reference proteome</keyword>
<organism evidence="1 2">
    <name type="scientific">Funneliformis caledonium</name>
    <dbReference type="NCBI Taxonomy" id="1117310"/>
    <lineage>
        <taxon>Eukaryota</taxon>
        <taxon>Fungi</taxon>
        <taxon>Fungi incertae sedis</taxon>
        <taxon>Mucoromycota</taxon>
        <taxon>Glomeromycotina</taxon>
        <taxon>Glomeromycetes</taxon>
        <taxon>Glomerales</taxon>
        <taxon>Glomeraceae</taxon>
        <taxon>Funneliformis</taxon>
    </lineage>
</organism>
<accession>A0A9N9GWR0</accession>
<dbReference type="EMBL" id="CAJVPQ010003537">
    <property type="protein sequence ID" value="CAG8630765.1"/>
    <property type="molecule type" value="Genomic_DNA"/>
</dbReference>
<proteinExistence type="predicted"/>
<gene>
    <name evidence="1" type="ORF">FCALED_LOCUS10057</name>
</gene>
<dbReference type="OrthoDB" id="2431104at2759"/>
<dbReference type="AlphaFoldDB" id="A0A9N9GWR0"/>
<name>A0A9N9GWR0_9GLOM</name>
<evidence type="ECO:0000313" key="2">
    <source>
        <dbReference type="Proteomes" id="UP000789570"/>
    </source>
</evidence>
<reference evidence="1" key="1">
    <citation type="submission" date="2021-06" db="EMBL/GenBank/DDBJ databases">
        <authorList>
            <person name="Kallberg Y."/>
            <person name="Tangrot J."/>
            <person name="Rosling A."/>
        </authorList>
    </citation>
    <scope>NUCLEOTIDE SEQUENCE</scope>
    <source>
        <strain evidence="1">UK204</strain>
    </source>
</reference>
<sequence>MALDSCSEIAIITEDIVLRIGANIDKSIKYNLSGIATVPVESVGVVHNLLITL</sequence>
<evidence type="ECO:0000313" key="1">
    <source>
        <dbReference type="EMBL" id="CAG8630765.1"/>
    </source>
</evidence>
<feature type="non-terminal residue" evidence="1">
    <location>
        <position position="53"/>
    </location>
</feature>
<comment type="caution">
    <text evidence="1">The sequence shown here is derived from an EMBL/GenBank/DDBJ whole genome shotgun (WGS) entry which is preliminary data.</text>
</comment>